<dbReference type="PANTHER" id="PTHR45947:SF3">
    <property type="entry name" value="SULFOQUINOVOSYL TRANSFERASE SQD2"/>
    <property type="match status" value="1"/>
</dbReference>
<proteinExistence type="predicted"/>
<evidence type="ECO:0000259" key="1">
    <source>
        <dbReference type="Pfam" id="PF00534"/>
    </source>
</evidence>
<evidence type="ECO:0000259" key="2">
    <source>
        <dbReference type="Pfam" id="PF13439"/>
    </source>
</evidence>
<dbReference type="PANTHER" id="PTHR45947">
    <property type="entry name" value="SULFOQUINOVOSYL TRANSFERASE SQD2"/>
    <property type="match status" value="1"/>
</dbReference>
<dbReference type="RefSeq" id="WP_185623616.1">
    <property type="nucleotide sequence ID" value="NZ_JABGBW010000001.1"/>
</dbReference>
<reference evidence="3 4" key="1">
    <citation type="submission" date="2020-05" db="EMBL/GenBank/DDBJ databases">
        <title>Draft genome of xy-202 and genomic insight in genome of the genus Peptostreptococcus.</title>
        <authorList>
            <person name="Zhang Z."/>
        </authorList>
    </citation>
    <scope>NUCLEOTIDE SEQUENCE [LARGE SCALE GENOMIC DNA]</scope>
    <source>
        <strain evidence="3 4">DSM 27025</strain>
    </source>
</reference>
<dbReference type="CDD" id="cd03801">
    <property type="entry name" value="GT4_PimA-like"/>
    <property type="match status" value="1"/>
</dbReference>
<dbReference type="Proteomes" id="UP000713904">
    <property type="component" value="Unassembled WGS sequence"/>
</dbReference>
<evidence type="ECO:0000313" key="4">
    <source>
        <dbReference type="Proteomes" id="UP000713904"/>
    </source>
</evidence>
<dbReference type="EMBL" id="JABGBW010000001">
    <property type="protein sequence ID" value="MBC2575621.1"/>
    <property type="molecule type" value="Genomic_DNA"/>
</dbReference>
<dbReference type="Gene3D" id="3.40.50.2000">
    <property type="entry name" value="Glycogen Phosphorylase B"/>
    <property type="match status" value="2"/>
</dbReference>
<evidence type="ECO:0000313" key="3">
    <source>
        <dbReference type="EMBL" id="MBC2575621.1"/>
    </source>
</evidence>
<sequence length="411" mass="47100">MKILHISAQKPDSTGSGIYLSGLIKGMMQFSSEQALIIGIDLCDSIEKIYEKFDNRIDIYPMIYNKGVLDFDVPGMSDNMPYNSTKYSDITETQAKHIKEEFEKILENAIDDFKPDIILCHHLYFVTSIVRNKYPNKKVVSICHGTCIRQILSNNFQKQFILDNIKKLDMVFALHKEQANQIEKVYCVDSKKIVVLGSGFDNTIFYNKGYKKEGTIKLTYVGKISYSKGLIQLINALDNEKREFKNQIELMIVGDGSNKEEVNYIKKLALQSEVKIIFTGRVNQNELSQILNNSDIFVLPSFYEGLPLVILEALSCGNYVITTDIPGIKEWIGDEINSSGLIQYVKLPRMKSVSTPYDEDINEFEQNLRKAIFEAVKYRCEYSNRGKYIDISQLSWSNLSKKLYENLCSLN</sequence>
<protein>
    <submittedName>
        <fullName evidence="3">Glycosyltransferase family 4 protein</fullName>
    </submittedName>
</protein>
<dbReference type="InterPro" id="IPR001296">
    <property type="entry name" value="Glyco_trans_1"/>
</dbReference>
<name>A0ABR6TKV7_9FIRM</name>
<comment type="caution">
    <text evidence="3">The sequence shown here is derived from an EMBL/GenBank/DDBJ whole genome shotgun (WGS) entry which is preliminary data.</text>
</comment>
<dbReference type="Pfam" id="PF00534">
    <property type="entry name" value="Glycos_transf_1"/>
    <property type="match status" value="1"/>
</dbReference>
<feature type="domain" description="Glycosyl transferase family 1" evidence="1">
    <location>
        <begin position="209"/>
        <end position="336"/>
    </location>
</feature>
<feature type="domain" description="Glycosyltransferase subfamily 4-like N-terminal" evidence="2">
    <location>
        <begin position="106"/>
        <end position="201"/>
    </location>
</feature>
<dbReference type="InterPro" id="IPR050194">
    <property type="entry name" value="Glycosyltransferase_grp1"/>
</dbReference>
<dbReference type="SUPFAM" id="SSF53756">
    <property type="entry name" value="UDP-Glycosyltransferase/glycogen phosphorylase"/>
    <property type="match status" value="1"/>
</dbReference>
<dbReference type="Pfam" id="PF13439">
    <property type="entry name" value="Glyco_transf_4"/>
    <property type="match status" value="1"/>
</dbReference>
<accession>A0ABR6TKV7</accession>
<dbReference type="InterPro" id="IPR028098">
    <property type="entry name" value="Glyco_trans_4-like_N"/>
</dbReference>
<keyword evidence="4" id="KW-1185">Reference proteome</keyword>
<gene>
    <name evidence="3" type="ORF">HLB29_02880</name>
</gene>
<organism evidence="3 4">
    <name type="scientific">Peptostreptococcus canis</name>
    <dbReference type="NCBI Taxonomy" id="1159213"/>
    <lineage>
        <taxon>Bacteria</taxon>
        <taxon>Bacillati</taxon>
        <taxon>Bacillota</taxon>
        <taxon>Clostridia</taxon>
        <taxon>Peptostreptococcales</taxon>
        <taxon>Peptostreptococcaceae</taxon>
        <taxon>Peptostreptococcus</taxon>
    </lineage>
</organism>